<keyword evidence="1" id="KW-0472">Membrane</keyword>
<feature type="transmembrane region" description="Helical" evidence="1">
    <location>
        <begin position="208"/>
        <end position="229"/>
    </location>
</feature>
<dbReference type="EMBL" id="CP027850">
    <property type="protein sequence ID" value="AVQ01503.1"/>
    <property type="molecule type" value="Genomic_DNA"/>
</dbReference>
<evidence type="ECO:0000256" key="1">
    <source>
        <dbReference type="SAM" id="Phobius"/>
    </source>
</evidence>
<protein>
    <recommendedName>
        <fullName evidence="4">DUF2306 domain-containing protein</fullName>
    </recommendedName>
</protein>
<dbReference type="RefSeq" id="WP_013078396.1">
    <property type="nucleotide sequence ID" value="NZ_CP027850.1"/>
</dbReference>
<reference evidence="2 3" key="1">
    <citation type="journal article" date="2015" name="Biotechnol. Bioeng.">
        <title>Genome sequence and phenotypic characterization of Caulobacter segnis.</title>
        <authorList>
            <person name="Patel S."/>
            <person name="Fletcher B."/>
            <person name="Scott D.C."/>
            <person name="Ely B."/>
        </authorList>
    </citation>
    <scope>NUCLEOTIDE SEQUENCE [LARGE SCALE GENOMIC DNA]</scope>
    <source>
        <strain evidence="2 3">TK0059</strain>
    </source>
</reference>
<name>A0ABM6TEH3_9CAUL</name>
<keyword evidence="1" id="KW-1133">Transmembrane helix</keyword>
<evidence type="ECO:0008006" key="4">
    <source>
        <dbReference type="Google" id="ProtNLM"/>
    </source>
</evidence>
<organism evidence="2 3">
    <name type="scientific">Caulobacter segnis</name>
    <dbReference type="NCBI Taxonomy" id="88688"/>
    <lineage>
        <taxon>Bacteria</taxon>
        <taxon>Pseudomonadati</taxon>
        <taxon>Pseudomonadota</taxon>
        <taxon>Alphaproteobacteria</taxon>
        <taxon>Caulobacterales</taxon>
        <taxon>Caulobacteraceae</taxon>
        <taxon>Caulobacter</taxon>
    </lineage>
</organism>
<evidence type="ECO:0000313" key="2">
    <source>
        <dbReference type="EMBL" id="AVQ01503.1"/>
    </source>
</evidence>
<feature type="transmembrane region" description="Helical" evidence="1">
    <location>
        <begin position="160"/>
        <end position="176"/>
    </location>
</feature>
<proteinExistence type="predicted"/>
<feature type="transmembrane region" description="Helical" evidence="1">
    <location>
        <begin position="21"/>
        <end position="44"/>
    </location>
</feature>
<sequence>MPIDIAISPGKVSIPKPSGERLFFTALAATMFMAVVIGFGRTYYLRAFIPPPEFIKPATPLVHLHGLLFSAWIVLFMVQTSLVAAGRRDLHMKLGLTGLPIVLSMILVGTWAALRQVDRLAIPLDPLSWLAVPMLAVVGFGLLFLSALALLRKPAAHKRLMVLGMAAMIGAAFGRIPGMPFLLGAFLLPNIYTVALIAWDVAQTRRPYLSSVLGGLLLLFVTVGPLFIWKSPAWLATARWLHGLL</sequence>
<keyword evidence="1" id="KW-0812">Transmembrane</keyword>
<feature type="transmembrane region" description="Helical" evidence="1">
    <location>
        <begin position="182"/>
        <end position="201"/>
    </location>
</feature>
<keyword evidence="3" id="KW-1185">Reference proteome</keyword>
<feature type="transmembrane region" description="Helical" evidence="1">
    <location>
        <begin position="64"/>
        <end position="84"/>
    </location>
</feature>
<evidence type="ECO:0000313" key="3">
    <source>
        <dbReference type="Proteomes" id="UP000240527"/>
    </source>
</evidence>
<dbReference type="Proteomes" id="UP000240527">
    <property type="component" value="Chromosome"/>
</dbReference>
<gene>
    <name evidence="2" type="ORF">B7G68_06325</name>
</gene>
<accession>A0ABM6TEH3</accession>
<feature type="transmembrane region" description="Helical" evidence="1">
    <location>
        <begin position="96"/>
        <end position="114"/>
    </location>
</feature>
<feature type="transmembrane region" description="Helical" evidence="1">
    <location>
        <begin position="126"/>
        <end position="151"/>
    </location>
</feature>